<gene>
    <name evidence="2" type="ORF">GGR05_001295</name>
</gene>
<accession>A0A7W6BQR1</accession>
<protein>
    <submittedName>
        <fullName evidence="2">Uncharacterized protein</fullName>
    </submittedName>
</protein>
<dbReference type="AlphaFoldDB" id="A0A7W6BQR1"/>
<comment type="caution">
    <text evidence="2">The sequence shown here is derived from an EMBL/GenBank/DDBJ whole genome shotgun (WGS) entry which is preliminary data.</text>
</comment>
<dbReference type="EMBL" id="JACIDO010000002">
    <property type="protein sequence ID" value="MBB3935167.1"/>
    <property type="molecule type" value="Genomic_DNA"/>
</dbReference>
<evidence type="ECO:0000256" key="1">
    <source>
        <dbReference type="SAM" id="SignalP"/>
    </source>
</evidence>
<sequence>MRVLPSRHILAGFALVLASTTSSLAADAQAFAERVKAAMASQQVVLDYSSATSDGNDVILTAANLHGGAPGDSPLPLGDLRFQGVTGSTPEGWRVERVAPADIDRTEGPTRTRASGIVIEGMQIPPANSGTAASPVFFDRMAVANVTAEHEGRQVLGVDGVELRTGGGNGTAYSGTFGVQRFTVDTLATGGEGGSAVMADLGYQKLVGTMTGNGSWNPQSGALTLDPLQIAVDNAGTLNFAYTITGYTPSFIQSLSQLSQQMQSSGGQNEASGMAVIGLISQLYLQSAELSFTDNSLTNRLLEYYAKQNNQTREQMVSGLVGSLPLALAYIQNPDFQAQVSGAVKDFLENPQSLRISIAPAAPVPATQILGAAMGAPQTLPQVLNLSVRSGN</sequence>
<dbReference type="Proteomes" id="UP000531216">
    <property type="component" value="Unassembled WGS sequence"/>
</dbReference>
<keyword evidence="1" id="KW-0732">Signal</keyword>
<feature type="chain" id="PRO_5030791465" evidence="1">
    <location>
        <begin position="26"/>
        <end position="392"/>
    </location>
</feature>
<feature type="signal peptide" evidence="1">
    <location>
        <begin position="1"/>
        <end position="25"/>
    </location>
</feature>
<reference evidence="2 3" key="1">
    <citation type="submission" date="2020-08" db="EMBL/GenBank/DDBJ databases">
        <title>Genomic Encyclopedia of Type Strains, Phase IV (KMG-IV): sequencing the most valuable type-strain genomes for metagenomic binning, comparative biology and taxonomic classification.</title>
        <authorList>
            <person name="Goeker M."/>
        </authorList>
    </citation>
    <scope>NUCLEOTIDE SEQUENCE [LARGE SCALE GENOMIC DNA]</scope>
    <source>
        <strain evidence="2 3">DSM 25024</strain>
    </source>
</reference>
<evidence type="ECO:0000313" key="2">
    <source>
        <dbReference type="EMBL" id="MBB3935167.1"/>
    </source>
</evidence>
<keyword evidence="3" id="KW-1185">Reference proteome</keyword>
<evidence type="ECO:0000313" key="3">
    <source>
        <dbReference type="Proteomes" id="UP000531216"/>
    </source>
</evidence>
<organism evidence="2 3">
    <name type="scientific">Aureimonas phyllosphaerae</name>
    <dbReference type="NCBI Taxonomy" id="1166078"/>
    <lineage>
        <taxon>Bacteria</taxon>
        <taxon>Pseudomonadati</taxon>
        <taxon>Pseudomonadota</taxon>
        <taxon>Alphaproteobacteria</taxon>
        <taxon>Hyphomicrobiales</taxon>
        <taxon>Aurantimonadaceae</taxon>
        <taxon>Aureimonas</taxon>
    </lineage>
</organism>
<proteinExistence type="predicted"/>
<dbReference type="RefSeq" id="WP_090959793.1">
    <property type="nucleotide sequence ID" value="NZ_FOOA01000002.1"/>
</dbReference>
<dbReference type="OrthoDB" id="7824623at2"/>
<name>A0A7W6BQR1_9HYPH</name>